<dbReference type="OrthoDB" id="8903747at2"/>
<proteinExistence type="predicted"/>
<comment type="caution">
    <text evidence="2">The sequence shown here is derived from an EMBL/GenBank/DDBJ whole genome shotgun (WGS) entry which is preliminary data.</text>
</comment>
<sequence>MEHSHPILSRDYRLNTPTLLAVVQNACFKVLMRKTGVVYTGEPRVGKTVCCEALLEEIPKRFPNVYVVMIPAMNKDADALRYSSIIHQLIDQEGILPKARTSFVQRRSMLLERLKTRAELRNAKQIVLLIDELSRLSISDYKQLADIYNKLRADKITMTVISFAMPSIDKVVADFLRNDDRHIIGRFLSDIRPLHGVTTIAQLNQVLKLYDDCAEEKLCGYSFTRNVLPQAYTAGFRLTSIAADLWREMSRIAAGKYVNNLPMEHVALVVAYLFLILSDEDSEALSVPQDLIEEAVRESNFKDFCKNVTDMKA</sequence>
<protein>
    <submittedName>
        <fullName evidence="2">AAA domain-containing protein</fullName>
    </submittedName>
</protein>
<evidence type="ECO:0000313" key="2">
    <source>
        <dbReference type="EMBL" id="SEE97552.1"/>
    </source>
</evidence>
<keyword evidence="3" id="KW-1185">Reference proteome</keyword>
<feature type="domain" description="ORC1/DEAH AAA+ ATPase" evidence="1">
    <location>
        <begin position="37"/>
        <end position="171"/>
    </location>
</feature>
<organism evidence="2 3">
    <name type="scientific">Pseudomonas deceptionensis</name>
    <dbReference type="NCBI Taxonomy" id="882211"/>
    <lineage>
        <taxon>Bacteria</taxon>
        <taxon>Pseudomonadati</taxon>
        <taxon>Pseudomonadota</taxon>
        <taxon>Gammaproteobacteria</taxon>
        <taxon>Pseudomonadales</taxon>
        <taxon>Pseudomonadaceae</taxon>
        <taxon>Pseudomonas</taxon>
    </lineage>
</organism>
<dbReference type="Pfam" id="PF13401">
    <property type="entry name" value="AAA_22"/>
    <property type="match status" value="1"/>
</dbReference>
<dbReference type="InterPro" id="IPR049945">
    <property type="entry name" value="AAA_22"/>
</dbReference>
<dbReference type="RefSeq" id="WP_048361858.1">
    <property type="nucleotide sequence ID" value="NZ_FNUD01000002.1"/>
</dbReference>
<evidence type="ECO:0000313" key="3">
    <source>
        <dbReference type="Proteomes" id="UP000183613"/>
    </source>
</evidence>
<dbReference type="Proteomes" id="UP000183613">
    <property type="component" value="Unassembled WGS sequence"/>
</dbReference>
<dbReference type="InterPro" id="IPR027417">
    <property type="entry name" value="P-loop_NTPase"/>
</dbReference>
<gene>
    <name evidence="2" type="ORF">SAMN04489800_3251</name>
</gene>
<dbReference type="EMBL" id="FNUD01000002">
    <property type="protein sequence ID" value="SEE97552.1"/>
    <property type="molecule type" value="Genomic_DNA"/>
</dbReference>
<dbReference type="Gene3D" id="3.40.50.300">
    <property type="entry name" value="P-loop containing nucleotide triphosphate hydrolases"/>
    <property type="match status" value="1"/>
</dbReference>
<dbReference type="SUPFAM" id="SSF52540">
    <property type="entry name" value="P-loop containing nucleoside triphosphate hydrolases"/>
    <property type="match status" value="1"/>
</dbReference>
<dbReference type="PATRIC" id="fig|882211.3.peg.4249"/>
<reference evidence="2" key="1">
    <citation type="submission" date="2016-10" db="EMBL/GenBank/DDBJ databases">
        <authorList>
            <person name="Varghese N."/>
            <person name="Submissions S."/>
        </authorList>
    </citation>
    <scope>NUCLEOTIDE SEQUENCE [LARGE SCALE GENOMIC DNA]</scope>
    <source>
        <strain evidence="2">LMG 25555</strain>
    </source>
</reference>
<dbReference type="GO" id="GO:0016887">
    <property type="term" value="F:ATP hydrolysis activity"/>
    <property type="evidence" value="ECO:0007669"/>
    <property type="project" value="InterPro"/>
</dbReference>
<name>A0A0J6G7U8_PSEDM</name>
<dbReference type="AlphaFoldDB" id="A0A0J6G7U8"/>
<evidence type="ECO:0000259" key="1">
    <source>
        <dbReference type="Pfam" id="PF13401"/>
    </source>
</evidence>
<accession>A0A0J6G7U8</accession>